<accession>M6ZZC0</accession>
<name>M6ZZC0_LEPIR</name>
<evidence type="ECO:0000313" key="3">
    <source>
        <dbReference type="Proteomes" id="UP000012117"/>
    </source>
</evidence>
<dbReference type="InterPro" id="IPR011990">
    <property type="entry name" value="TPR-like_helical_dom_sf"/>
</dbReference>
<proteinExistence type="predicted"/>
<dbReference type="Proteomes" id="UP000012117">
    <property type="component" value="Unassembled WGS sequence"/>
</dbReference>
<keyword evidence="1" id="KW-0175">Coiled coil</keyword>
<organism evidence="2 3">
    <name type="scientific">Leptospira interrogans serovar Pyrogenes str. 200701872</name>
    <dbReference type="NCBI Taxonomy" id="1193029"/>
    <lineage>
        <taxon>Bacteria</taxon>
        <taxon>Pseudomonadati</taxon>
        <taxon>Spirochaetota</taxon>
        <taxon>Spirochaetia</taxon>
        <taxon>Leptospirales</taxon>
        <taxon>Leptospiraceae</taxon>
        <taxon>Leptospira</taxon>
    </lineage>
</organism>
<evidence type="ECO:0000256" key="1">
    <source>
        <dbReference type="SAM" id="Coils"/>
    </source>
</evidence>
<sequence length="159" mass="18185">MGNYESALKKLEASKSRLQNSKEVQILEAKVNGKTGNFSKSYHLWNAALASSSDDPDLFFNMALLLMDWSEKSSDPEKKQKLEIASEKLERAISLYPDFEEAIDSLARIRIWQGDFQSAESLSRKLVSIYPQNPLYLYLKAFAEEKTQIVLPKIYLKTI</sequence>
<reference evidence="2 3" key="1">
    <citation type="submission" date="2013-01" db="EMBL/GenBank/DDBJ databases">
        <authorList>
            <person name="Harkins D.M."/>
            <person name="Durkin A.S."/>
            <person name="Brinkac L.M."/>
            <person name="Haft D.H."/>
            <person name="Selengut J.D."/>
            <person name="Sanka R."/>
            <person name="DePew J."/>
            <person name="Purushe J."/>
            <person name="Picardeau M."/>
            <person name="Werts C."/>
            <person name="Goarant C."/>
            <person name="Vinetz J.M."/>
            <person name="Sutton G.G."/>
            <person name="Nierman W.C."/>
            <person name="Fouts D.E."/>
        </authorList>
    </citation>
    <scope>NUCLEOTIDE SEQUENCE [LARGE SCALE GENOMIC DNA]</scope>
    <source>
        <strain evidence="2 3">200701872</strain>
    </source>
</reference>
<feature type="coiled-coil region" evidence="1">
    <location>
        <begin position="1"/>
        <end position="28"/>
    </location>
</feature>
<comment type="caution">
    <text evidence="2">The sequence shown here is derived from an EMBL/GenBank/DDBJ whole genome shotgun (WGS) entry which is preliminary data.</text>
</comment>
<evidence type="ECO:0000313" key="2">
    <source>
        <dbReference type="EMBL" id="EMP07105.1"/>
    </source>
</evidence>
<protein>
    <submittedName>
        <fullName evidence="2">Uncharacterized protein</fullName>
    </submittedName>
</protein>
<gene>
    <name evidence="2" type="ORF">LEP1GSC124_0729</name>
</gene>
<dbReference type="Gene3D" id="1.25.40.10">
    <property type="entry name" value="Tetratricopeptide repeat domain"/>
    <property type="match status" value="1"/>
</dbReference>
<dbReference type="AlphaFoldDB" id="M6ZZC0"/>
<dbReference type="BioCyc" id="LINT1193029:G11R4-4205-MONOMER"/>
<dbReference type="EMBL" id="AKWN02000278">
    <property type="protein sequence ID" value="EMP07105.1"/>
    <property type="molecule type" value="Genomic_DNA"/>
</dbReference>
<dbReference type="SUPFAM" id="SSF48452">
    <property type="entry name" value="TPR-like"/>
    <property type="match status" value="1"/>
</dbReference>